<dbReference type="Gene3D" id="1.10.30.50">
    <property type="match status" value="1"/>
</dbReference>
<dbReference type="InterPro" id="IPR002711">
    <property type="entry name" value="HNH"/>
</dbReference>
<sequence length="177" mass="21215">MIKEIKTTKEEICDYWFSRIDETNLSVDASEALERCWRCGSKRRLERCHIIPRSLGGEDIPSNYVLLCKRCHLENPNVYDPEIMWDWLKAYKEPYYDTFWINRGLEEYERLYKSRFEEDIAIFQQYLTEKEAKEFLEEDMGSYATHHFGQTYLNPATIAGLMRILVKKLKAEYDVNI</sequence>
<dbReference type="InterPro" id="IPR003615">
    <property type="entry name" value="HNH_nuc"/>
</dbReference>
<dbReference type="EMBL" id="CAIJCS010000026">
    <property type="protein sequence ID" value="CAC9935578.1"/>
    <property type="molecule type" value="Genomic_DNA"/>
</dbReference>
<reference evidence="2 3" key="1">
    <citation type="submission" date="2020-06" db="EMBL/GenBank/DDBJ databases">
        <authorList>
            <person name="Criscuolo A."/>
        </authorList>
    </citation>
    <scope>NUCLEOTIDE SEQUENCE [LARGE SCALE GENOMIC DNA]</scope>
    <source>
        <strain evidence="2">1804121828</strain>
    </source>
</reference>
<dbReference type="SMART" id="SM00507">
    <property type="entry name" value="HNHc"/>
    <property type="match status" value="1"/>
</dbReference>
<keyword evidence="3" id="KW-1185">Reference proteome</keyword>
<name>A0A6V6Y711_9FIRM</name>
<dbReference type="GO" id="GO:0008270">
    <property type="term" value="F:zinc ion binding"/>
    <property type="evidence" value="ECO:0007669"/>
    <property type="project" value="InterPro"/>
</dbReference>
<feature type="domain" description="HNH nuclease" evidence="1">
    <location>
        <begin position="26"/>
        <end position="73"/>
    </location>
</feature>
<proteinExistence type="predicted"/>
<dbReference type="GO" id="GO:0003676">
    <property type="term" value="F:nucleic acid binding"/>
    <property type="evidence" value="ECO:0007669"/>
    <property type="project" value="InterPro"/>
</dbReference>
<organism evidence="2 3">
    <name type="scientific">Aedoeadaptatus nemausensis</name>
    <dbReference type="NCBI Taxonomy" id="2582829"/>
    <lineage>
        <taxon>Bacteria</taxon>
        <taxon>Bacillati</taxon>
        <taxon>Bacillota</taxon>
        <taxon>Tissierellia</taxon>
        <taxon>Tissierellales</taxon>
        <taxon>Peptoniphilaceae</taxon>
        <taxon>Aedoeadaptatus</taxon>
    </lineage>
</organism>
<dbReference type="Proteomes" id="UP000586454">
    <property type="component" value="Unassembled WGS sequence"/>
</dbReference>
<dbReference type="RefSeq" id="WP_180500830.1">
    <property type="nucleotide sequence ID" value="NZ_CAIJCS010000026.1"/>
</dbReference>
<dbReference type="Pfam" id="PF01844">
    <property type="entry name" value="HNH"/>
    <property type="match status" value="1"/>
</dbReference>
<evidence type="ECO:0000313" key="3">
    <source>
        <dbReference type="Proteomes" id="UP000586454"/>
    </source>
</evidence>
<accession>A0A6V6Y711</accession>
<dbReference type="GO" id="GO:0004519">
    <property type="term" value="F:endonuclease activity"/>
    <property type="evidence" value="ECO:0007669"/>
    <property type="project" value="InterPro"/>
</dbReference>
<dbReference type="CDD" id="cd00085">
    <property type="entry name" value="HNHc"/>
    <property type="match status" value="1"/>
</dbReference>
<evidence type="ECO:0000313" key="2">
    <source>
        <dbReference type="EMBL" id="CAC9935578.1"/>
    </source>
</evidence>
<protein>
    <recommendedName>
        <fullName evidence="1">HNH nuclease domain-containing protein</fullName>
    </recommendedName>
</protein>
<comment type="caution">
    <text evidence="2">The sequence shown here is derived from an EMBL/GenBank/DDBJ whole genome shotgun (WGS) entry which is preliminary data.</text>
</comment>
<gene>
    <name evidence="2" type="ORF">PEPNEM18_01575</name>
</gene>
<evidence type="ECO:0000259" key="1">
    <source>
        <dbReference type="SMART" id="SM00507"/>
    </source>
</evidence>
<dbReference type="AlphaFoldDB" id="A0A6V6Y711"/>